<dbReference type="Proteomes" id="UP001529275">
    <property type="component" value="Unassembled WGS sequence"/>
</dbReference>
<reference evidence="3" key="1">
    <citation type="submission" date="2023-06" db="EMBL/GenBank/DDBJ databases">
        <title>Identification and characterization of horizontal gene transfer across gut microbiota members of farm animals based on homology search.</title>
        <authorList>
            <person name="Zeman M."/>
            <person name="Kubasova T."/>
            <person name="Jahodarova E."/>
            <person name="Nykrynova M."/>
            <person name="Rychlik I."/>
        </authorList>
    </citation>
    <scope>NUCLEOTIDE SEQUENCE [LARGE SCALE GENOMIC DNA]</scope>
    <source>
        <strain evidence="3">ET341</strain>
    </source>
</reference>
<dbReference type="Gene3D" id="1.10.260.40">
    <property type="entry name" value="lambda repressor-like DNA-binding domains"/>
    <property type="match status" value="1"/>
</dbReference>
<dbReference type="SMART" id="SM00530">
    <property type="entry name" value="HTH_XRE"/>
    <property type="match status" value="1"/>
</dbReference>
<feature type="domain" description="HTH cro/C1-type" evidence="1">
    <location>
        <begin position="8"/>
        <end position="62"/>
    </location>
</feature>
<dbReference type="CDD" id="cd00093">
    <property type="entry name" value="HTH_XRE"/>
    <property type="match status" value="1"/>
</dbReference>
<evidence type="ECO:0000313" key="2">
    <source>
        <dbReference type="EMBL" id="MDM8196871.1"/>
    </source>
</evidence>
<evidence type="ECO:0000259" key="1">
    <source>
        <dbReference type="PROSITE" id="PS50943"/>
    </source>
</evidence>
<organism evidence="2 3">
    <name type="scientific">Massilimicrobiota timonensis</name>
    <dbReference type="NCBI Taxonomy" id="1776392"/>
    <lineage>
        <taxon>Bacteria</taxon>
        <taxon>Bacillati</taxon>
        <taxon>Bacillota</taxon>
        <taxon>Erysipelotrichia</taxon>
        <taxon>Erysipelotrichales</taxon>
        <taxon>Erysipelotrichaceae</taxon>
        <taxon>Massilimicrobiota</taxon>
    </lineage>
</organism>
<evidence type="ECO:0000313" key="3">
    <source>
        <dbReference type="Proteomes" id="UP001529275"/>
    </source>
</evidence>
<name>A0ABT7UL61_9FIRM</name>
<gene>
    <name evidence="2" type="ORF">QUV98_11140</name>
</gene>
<dbReference type="SUPFAM" id="SSF47413">
    <property type="entry name" value="lambda repressor-like DNA-binding domains"/>
    <property type="match status" value="1"/>
</dbReference>
<dbReference type="PROSITE" id="PS50943">
    <property type="entry name" value="HTH_CROC1"/>
    <property type="match status" value="1"/>
</dbReference>
<dbReference type="RefSeq" id="WP_087243933.1">
    <property type="nucleotide sequence ID" value="NZ_JAUDCK010000065.1"/>
</dbReference>
<dbReference type="InterPro" id="IPR001387">
    <property type="entry name" value="Cro/C1-type_HTH"/>
</dbReference>
<accession>A0ABT7UL61</accession>
<keyword evidence="3" id="KW-1185">Reference proteome</keyword>
<proteinExistence type="predicted"/>
<dbReference type="Pfam" id="PF13443">
    <property type="entry name" value="HTH_26"/>
    <property type="match status" value="1"/>
</dbReference>
<comment type="caution">
    <text evidence="2">The sequence shown here is derived from an EMBL/GenBank/DDBJ whole genome shotgun (WGS) entry which is preliminary data.</text>
</comment>
<dbReference type="InterPro" id="IPR010982">
    <property type="entry name" value="Lambda_DNA-bd_dom_sf"/>
</dbReference>
<sequence length="117" mass="13531">MLKIGKVLAAKLEEKNMTQKDIAKMLNISPGAFSAYVTDTNFPRLDILVEICQILDIDLNHLLNLQNHENMDLLIQGKDEAKVIHFMRSLSHKEREILMESIQSSIRIIEKMRDLKE</sequence>
<dbReference type="EMBL" id="JAUDCK010000065">
    <property type="protein sequence ID" value="MDM8196871.1"/>
    <property type="molecule type" value="Genomic_DNA"/>
</dbReference>
<protein>
    <submittedName>
        <fullName evidence="2">Helix-turn-helix transcriptional regulator</fullName>
    </submittedName>
</protein>